<keyword evidence="11" id="KW-1185">Reference proteome</keyword>
<evidence type="ECO:0000313" key="11">
    <source>
        <dbReference type="Proteomes" id="UP000230633"/>
    </source>
</evidence>
<keyword evidence="4 8" id="KW-0808">Transferase</keyword>
<keyword evidence="5 8" id="KW-0949">S-adenosyl-L-methionine</keyword>
<accession>A0AAP8YSG5</accession>
<dbReference type="GO" id="GO:0009007">
    <property type="term" value="F:site-specific DNA-methyltransferase (adenine-specific) activity"/>
    <property type="evidence" value="ECO:0007669"/>
    <property type="project" value="UniProtKB-UniRule"/>
</dbReference>
<gene>
    <name evidence="9" type="ORF">CNO13_01935</name>
    <name evidence="10" type="ORF">EZU67_01935</name>
</gene>
<dbReference type="PANTHER" id="PTHR30481">
    <property type="entry name" value="DNA ADENINE METHYLASE"/>
    <property type="match status" value="1"/>
</dbReference>
<reference evidence="12" key="1">
    <citation type="submission" date="2019-03" db="EMBL/GenBank/DDBJ databases">
        <title>Whole genome sequencing of Borrelia miyamotoi strains isolated at the Russian territory.</title>
        <authorList>
            <person name="Kuleshov K.V."/>
            <person name="Platonov A.E."/>
            <person name="Goptar I.A."/>
            <person name="Shipulin G.A."/>
            <person name="Markelov M.L."/>
            <person name="Koetsveld J."/>
            <person name="Kolyasnikova N.M."/>
            <person name="Sarksyan D.S."/>
            <person name="Toporkova M.G."/>
            <person name="Hovius J.W."/>
        </authorList>
    </citation>
    <scope>NUCLEOTIDE SEQUENCE [LARGE SCALE GENOMIC DNA]</scope>
    <source>
        <strain evidence="11">Yekat-1</strain>
        <strain evidence="12">Yekat-76</strain>
    </source>
</reference>
<proteinExistence type="inferred from homology"/>
<evidence type="ECO:0000256" key="6">
    <source>
        <dbReference type="ARBA" id="ARBA00047942"/>
    </source>
</evidence>
<dbReference type="InterPro" id="IPR002052">
    <property type="entry name" value="DNA_methylase_N6_adenine_CS"/>
</dbReference>
<sequence length="284" mass="33601">MNLNIIMVDMNIRVAIRPILKWAGGKKNLLKSILDNMPLAFNNYIEPFVGGGALFFALNLKNSIINDINSNLINFYREIAYNLDNFLLEIEKYKYSYPYLKDSYIYIRNRFNNEKLTNLEKACIFLYLNKTCYNGLYRENLKGKFNTSFGKYKKISFYEVKNLRLASKLLREVKVLSLDFFCLLDFIAKDDFVYLDPPYIPYSKTSNFTNYSRYRFDFKMHEKLLHFCDKIDQRGAKFLLSNSNTTSSLELYRNYNVIFVDSKRFINSNPVGRGNIREILVKNF</sequence>
<feature type="binding site" evidence="7">
    <location>
        <position position="22"/>
    </location>
    <ligand>
        <name>S-adenosyl-L-methionine</name>
        <dbReference type="ChEBI" id="CHEBI:59789"/>
    </ligand>
</feature>
<comment type="similarity">
    <text evidence="1 8">Belongs to the N(4)/N(6)-methyltransferase family.</text>
</comment>
<dbReference type="GO" id="GO:0006298">
    <property type="term" value="P:mismatch repair"/>
    <property type="evidence" value="ECO:0007669"/>
    <property type="project" value="TreeGrafter"/>
</dbReference>
<dbReference type="InterPro" id="IPR023095">
    <property type="entry name" value="Ade_MeTrfase_dom_2"/>
</dbReference>
<evidence type="ECO:0000256" key="7">
    <source>
        <dbReference type="PIRSR" id="PIRSR000398-1"/>
    </source>
</evidence>
<dbReference type="GO" id="GO:0043565">
    <property type="term" value="F:sequence-specific DNA binding"/>
    <property type="evidence" value="ECO:0007669"/>
    <property type="project" value="TreeGrafter"/>
</dbReference>
<dbReference type="Proteomes" id="UP000291995">
    <property type="component" value="Chromosome"/>
</dbReference>
<dbReference type="EMBL" id="CP036557">
    <property type="protein sequence ID" value="QBK62356.2"/>
    <property type="molecule type" value="Genomic_DNA"/>
</dbReference>
<dbReference type="Gene3D" id="3.40.50.150">
    <property type="entry name" value="Vaccinia Virus protein VP39"/>
    <property type="match status" value="1"/>
</dbReference>
<feature type="binding site" evidence="7">
    <location>
        <position position="26"/>
    </location>
    <ligand>
        <name>S-adenosyl-L-methionine</name>
        <dbReference type="ChEBI" id="CHEBI:59789"/>
    </ligand>
</feature>
<evidence type="ECO:0000313" key="9">
    <source>
        <dbReference type="EMBL" id="ATQ16375.2"/>
    </source>
</evidence>
<name>A0AAP8YSG5_9SPIR</name>
<dbReference type="RefSeq" id="WP_232515444.1">
    <property type="nucleotide sequence ID" value="NZ_AP024371.1"/>
</dbReference>
<feature type="binding site" evidence="7">
    <location>
        <position position="196"/>
    </location>
    <ligand>
        <name>S-adenosyl-L-methionine</name>
        <dbReference type="ChEBI" id="CHEBI:59789"/>
    </ligand>
</feature>
<evidence type="ECO:0000256" key="5">
    <source>
        <dbReference type="ARBA" id="ARBA00022691"/>
    </source>
</evidence>
<dbReference type="GO" id="GO:0032259">
    <property type="term" value="P:methylation"/>
    <property type="evidence" value="ECO:0007669"/>
    <property type="project" value="UniProtKB-KW"/>
</dbReference>
<dbReference type="AlphaFoldDB" id="A0AAP8YSG5"/>
<keyword evidence="3 8" id="KW-0489">Methyltransferase</keyword>
<evidence type="ECO:0000256" key="2">
    <source>
        <dbReference type="ARBA" id="ARBA00011900"/>
    </source>
</evidence>
<dbReference type="NCBIfam" id="TIGR00571">
    <property type="entry name" value="dam"/>
    <property type="match status" value="1"/>
</dbReference>
<reference evidence="10" key="2">
    <citation type="submission" date="2022-12" db="EMBL/GenBank/DDBJ databases">
        <title>Whole genome sequencing of Borrelia miyamotoi strains isolated at the Russian territory.</title>
        <authorList>
            <person name="Kuleshov K.V."/>
            <person name="Platonov A.E."/>
            <person name="Goptar I.A."/>
            <person name="Shipulin G.A."/>
            <person name="Markelov M.L."/>
            <person name="Koetsveld J."/>
            <person name="Kolyasnikova N.M."/>
            <person name="Sarksyan D.S."/>
            <person name="Toporkova M.G."/>
            <person name="Hovius J.W."/>
        </authorList>
    </citation>
    <scope>NUCLEOTIDE SEQUENCE</scope>
    <source>
        <strain evidence="9">Yekat-1</strain>
        <strain evidence="10">Yekat-76</strain>
    </source>
</reference>
<evidence type="ECO:0000313" key="12">
    <source>
        <dbReference type="Proteomes" id="UP000291995"/>
    </source>
</evidence>
<dbReference type="PANTHER" id="PTHR30481:SF3">
    <property type="entry name" value="DNA ADENINE METHYLASE"/>
    <property type="match status" value="1"/>
</dbReference>
<dbReference type="InterPro" id="IPR012327">
    <property type="entry name" value="MeTrfase_D12"/>
</dbReference>
<dbReference type="GO" id="GO:1904047">
    <property type="term" value="F:S-adenosyl-L-methionine binding"/>
    <property type="evidence" value="ECO:0007669"/>
    <property type="project" value="TreeGrafter"/>
</dbReference>
<dbReference type="GeneID" id="75118172"/>
<dbReference type="InterPro" id="IPR029063">
    <property type="entry name" value="SAM-dependent_MTases_sf"/>
</dbReference>
<dbReference type="EC" id="2.1.1.72" evidence="2 8"/>
<protein>
    <recommendedName>
        <fullName evidence="2 8">Site-specific DNA-methyltransferase (adenine-specific)</fullName>
        <ecNumber evidence="2 8">2.1.1.72</ecNumber>
    </recommendedName>
</protein>
<evidence type="ECO:0000256" key="8">
    <source>
        <dbReference type="RuleBase" id="RU361257"/>
    </source>
</evidence>
<dbReference type="GO" id="GO:0009307">
    <property type="term" value="P:DNA restriction-modification system"/>
    <property type="evidence" value="ECO:0007669"/>
    <property type="project" value="InterPro"/>
</dbReference>
<evidence type="ECO:0000256" key="1">
    <source>
        <dbReference type="ARBA" id="ARBA00006594"/>
    </source>
</evidence>
<comment type="catalytic activity">
    <reaction evidence="6 8">
        <text>a 2'-deoxyadenosine in DNA + S-adenosyl-L-methionine = an N(6)-methyl-2'-deoxyadenosine in DNA + S-adenosyl-L-homocysteine + H(+)</text>
        <dbReference type="Rhea" id="RHEA:15197"/>
        <dbReference type="Rhea" id="RHEA-COMP:12418"/>
        <dbReference type="Rhea" id="RHEA-COMP:12419"/>
        <dbReference type="ChEBI" id="CHEBI:15378"/>
        <dbReference type="ChEBI" id="CHEBI:57856"/>
        <dbReference type="ChEBI" id="CHEBI:59789"/>
        <dbReference type="ChEBI" id="CHEBI:90615"/>
        <dbReference type="ChEBI" id="CHEBI:90616"/>
        <dbReference type="EC" id="2.1.1.72"/>
    </reaction>
</comment>
<feature type="binding site" evidence="7">
    <location>
        <position position="67"/>
    </location>
    <ligand>
        <name>S-adenosyl-L-methionine</name>
        <dbReference type="ChEBI" id="CHEBI:59789"/>
    </ligand>
</feature>
<dbReference type="EMBL" id="CP024333">
    <property type="protein sequence ID" value="ATQ16375.2"/>
    <property type="molecule type" value="Genomic_DNA"/>
</dbReference>
<dbReference type="Proteomes" id="UP000230633">
    <property type="component" value="Chromosome"/>
</dbReference>
<evidence type="ECO:0000256" key="4">
    <source>
        <dbReference type="ARBA" id="ARBA00022679"/>
    </source>
</evidence>
<dbReference type="Pfam" id="PF02086">
    <property type="entry name" value="MethyltransfD12"/>
    <property type="match status" value="1"/>
</dbReference>
<organism evidence="10 12">
    <name type="scientific">Borrelia miyamotoi</name>
    <dbReference type="NCBI Taxonomy" id="47466"/>
    <lineage>
        <taxon>Bacteria</taxon>
        <taxon>Pseudomonadati</taxon>
        <taxon>Spirochaetota</taxon>
        <taxon>Spirochaetia</taxon>
        <taxon>Spirochaetales</taxon>
        <taxon>Borreliaceae</taxon>
        <taxon>Borrelia</taxon>
    </lineage>
</organism>
<dbReference type="PIRSF" id="PIRSF000398">
    <property type="entry name" value="M_m6A_EcoRV"/>
    <property type="match status" value="1"/>
</dbReference>
<dbReference type="REBASE" id="303828">
    <property type="entry name" value="M.Bmi76ORF1935P"/>
</dbReference>
<evidence type="ECO:0000256" key="3">
    <source>
        <dbReference type="ARBA" id="ARBA00022603"/>
    </source>
</evidence>
<dbReference type="InterPro" id="IPR012263">
    <property type="entry name" value="M_m6A_EcoRV"/>
</dbReference>
<dbReference type="SUPFAM" id="SSF53335">
    <property type="entry name" value="S-adenosyl-L-methionine-dependent methyltransferases"/>
    <property type="match status" value="1"/>
</dbReference>
<dbReference type="PRINTS" id="PR00505">
    <property type="entry name" value="D12N6MTFRASE"/>
</dbReference>
<dbReference type="PROSITE" id="PS00092">
    <property type="entry name" value="N6_MTASE"/>
    <property type="match status" value="1"/>
</dbReference>
<evidence type="ECO:0000313" key="10">
    <source>
        <dbReference type="EMBL" id="QBK62356.2"/>
    </source>
</evidence>
<dbReference type="Gene3D" id="1.10.1020.10">
    <property type="entry name" value="Adenine-specific Methyltransferase, Domain 2"/>
    <property type="match status" value="1"/>
</dbReference>